<protein>
    <recommendedName>
        <fullName evidence="1">Methyltransferase type 11 domain-containing protein</fullName>
    </recommendedName>
</protein>
<feature type="domain" description="Methyltransferase type 11" evidence="1">
    <location>
        <begin position="17"/>
        <end position="60"/>
    </location>
</feature>
<evidence type="ECO:0000259" key="1">
    <source>
        <dbReference type="Pfam" id="PF08241"/>
    </source>
</evidence>
<dbReference type="Gene3D" id="3.40.50.150">
    <property type="entry name" value="Vaccinia Virus protein VP39"/>
    <property type="match status" value="1"/>
</dbReference>
<dbReference type="InterPro" id="IPR013216">
    <property type="entry name" value="Methyltransf_11"/>
</dbReference>
<comment type="caution">
    <text evidence="2">The sequence shown here is derived from an EMBL/GenBank/DDBJ whole genome shotgun (WGS) entry which is preliminary data.</text>
</comment>
<dbReference type="GO" id="GO:0008757">
    <property type="term" value="F:S-adenosylmethionine-dependent methyltransferase activity"/>
    <property type="evidence" value="ECO:0007669"/>
    <property type="project" value="InterPro"/>
</dbReference>
<dbReference type="SUPFAM" id="SSF53335">
    <property type="entry name" value="S-adenosyl-L-methionine-dependent methyltransferases"/>
    <property type="match status" value="1"/>
</dbReference>
<keyword evidence="3" id="KW-1185">Reference proteome</keyword>
<dbReference type="EMBL" id="BMMZ01000011">
    <property type="protein sequence ID" value="GGL76695.1"/>
    <property type="molecule type" value="Genomic_DNA"/>
</dbReference>
<sequence length="116" mass="12760">MLAVLTHNVPAARPYWSDSTVIPVEDGSLDAVLVADAWHWFEPEETIAALRRVLRPGGRLGLVYERQRGAGGPLGDRTGRGVGSIFYWVCSPKVQVLVRVVQRQDRFCRAGGSAFP</sequence>
<evidence type="ECO:0000313" key="3">
    <source>
        <dbReference type="Proteomes" id="UP000613840"/>
    </source>
</evidence>
<proteinExistence type="predicted"/>
<evidence type="ECO:0000313" key="2">
    <source>
        <dbReference type="EMBL" id="GGL76695.1"/>
    </source>
</evidence>
<dbReference type="Pfam" id="PF08241">
    <property type="entry name" value="Methyltransf_11"/>
    <property type="match status" value="1"/>
</dbReference>
<dbReference type="AlphaFoldDB" id="A0A917SGY3"/>
<reference evidence="2" key="2">
    <citation type="submission" date="2020-09" db="EMBL/GenBank/DDBJ databases">
        <authorList>
            <person name="Sun Q."/>
            <person name="Zhou Y."/>
        </authorList>
    </citation>
    <scope>NUCLEOTIDE SEQUENCE</scope>
    <source>
        <strain evidence="2">CGMCC 4.7306</strain>
    </source>
</reference>
<name>A0A917SGY3_9ACTN</name>
<dbReference type="InterPro" id="IPR029063">
    <property type="entry name" value="SAM-dependent_MTases_sf"/>
</dbReference>
<organism evidence="2 3">
    <name type="scientific">Microlunatus endophyticus</name>
    <dbReference type="NCBI Taxonomy" id="1716077"/>
    <lineage>
        <taxon>Bacteria</taxon>
        <taxon>Bacillati</taxon>
        <taxon>Actinomycetota</taxon>
        <taxon>Actinomycetes</taxon>
        <taxon>Propionibacteriales</taxon>
        <taxon>Propionibacteriaceae</taxon>
        <taxon>Microlunatus</taxon>
    </lineage>
</organism>
<reference evidence="2" key="1">
    <citation type="journal article" date="2014" name="Int. J. Syst. Evol. Microbiol.">
        <title>Complete genome sequence of Corynebacterium casei LMG S-19264T (=DSM 44701T), isolated from a smear-ripened cheese.</title>
        <authorList>
            <consortium name="US DOE Joint Genome Institute (JGI-PGF)"/>
            <person name="Walter F."/>
            <person name="Albersmeier A."/>
            <person name="Kalinowski J."/>
            <person name="Ruckert C."/>
        </authorList>
    </citation>
    <scope>NUCLEOTIDE SEQUENCE</scope>
    <source>
        <strain evidence="2">CGMCC 4.7306</strain>
    </source>
</reference>
<gene>
    <name evidence="2" type="ORF">GCM10011575_38550</name>
</gene>
<accession>A0A917SGY3</accession>
<dbReference type="Proteomes" id="UP000613840">
    <property type="component" value="Unassembled WGS sequence"/>
</dbReference>